<keyword evidence="4" id="KW-1185">Reference proteome</keyword>
<keyword evidence="1" id="KW-0862">Zinc</keyword>
<keyword evidence="1" id="KW-0479">Metal-binding</keyword>
<dbReference type="EMBL" id="LJIJ01001761">
    <property type="protein sequence ID" value="ODM90881.1"/>
    <property type="molecule type" value="Genomic_DNA"/>
</dbReference>
<dbReference type="Pfam" id="PF01244">
    <property type="entry name" value="Peptidase_M19"/>
    <property type="match status" value="2"/>
</dbReference>
<dbReference type="STRING" id="48709.A0A1D2MDB4"/>
<evidence type="ECO:0000256" key="2">
    <source>
        <dbReference type="SAM" id="Phobius"/>
    </source>
</evidence>
<comment type="similarity">
    <text evidence="1">Belongs to the metallo-dependent hydrolases superfamily. Peptidase M19 family.</text>
</comment>
<keyword evidence="1" id="KW-0336">GPI-anchor</keyword>
<dbReference type="SUPFAM" id="SSF51556">
    <property type="entry name" value="Metallo-dependent hydrolases"/>
    <property type="match status" value="2"/>
</dbReference>
<comment type="caution">
    <text evidence="3">The sequence shown here is derived from an EMBL/GenBank/DDBJ whole genome shotgun (WGS) entry which is preliminary data.</text>
</comment>
<proteinExistence type="inferred from homology"/>
<sequence length="882" mass="98434">MTVFLTQIQAGISEDVSIIKNMEYSEFSKDPTFLSKLADINGDGKITAIDLANLVLSQHPLIDGHNDLPWTMRQLASNDLRKFDLSKDLTVVEPWASASTSHTDIPRLRKGKVGGVFWIAYVDCHTSEKDAVTQTIEQIDVINRFVKKYSDDFQFATTSEDIIDAISKGKIASLIGVEGGHSIQSSPGVLRILYQLGARYMTLTHSCNTPWSDASPVDHKIIPATANGLSEFGLKIVDEMNRLGMIVDVTHTSEKTSRDALKRSKAPVIFSHSQTKNICDHHRNVPDDILHMLKENGGIIMVNFCEGFLNCNKSRKATIKDVIDHLEYIRSVIGSDYIGIGADYNGVPEVAIGLEDTSKYPDLFAALIERGWTHEELAKLSNLNIIRVLQKVEQVLTHLSSKWEGYYTLALLYSLEHSTLVNCQCQAKFSFLLVFVFINLPKPEVEYVCVMKEVSRETKGKIFATVVIAMIAGISVLFGILLFELPWSSSVKAEPHTNQTEIKDQNITSLEKAFRILKEYPVVDGHNDFAYNMRKLLQNQLSKLNFSSNLKEVEPWASYNESYTDIPTLRQGHVGGVFWVVFTPCESQGKDSVIQTIEQIDLIHRLVDQNPNDLLLATNSEDLSTAKTQGKIASFIGIEGGHSISSSPAIVRMMYKLGVRYLTLTHQCNTPWADASLVDNKEDPLPSTNNGLSEFGEELIYEMNRIGMMVDLSHVSEEVMRTALKISKAPVIFSHSGAKSVCNHHRNVPDGILKLLQLNGGIIMVNFYPGFVNCNKSRTATLQDVADHLDHIRKLIGAKYVGLGTDYNGVPEMPQGLEDVSKFPYLFAELIDRGWNQTELSQLSFLNIQEVMQVKVELAADSSSRAMEKVLPATELKSKKRE</sequence>
<comment type="subunit">
    <text evidence="1">Homodimer; disulfide-linked.</text>
</comment>
<protein>
    <recommendedName>
        <fullName evidence="1">Dipeptidase</fullName>
        <ecNumber evidence="1">3.4.13.19</ecNumber>
    </recommendedName>
</protein>
<dbReference type="GO" id="GO:0070573">
    <property type="term" value="F:metallodipeptidase activity"/>
    <property type="evidence" value="ECO:0007669"/>
    <property type="project" value="InterPro"/>
</dbReference>
<keyword evidence="1" id="KW-0325">Glycoprotein</keyword>
<accession>A0A1D2MDB4</accession>
<dbReference type="GO" id="GO:0098552">
    <property type="term" value="C:side of membrane"/>
    <property type="evidence" value="ECO:0007669"/>
    <property type="project" value="UniProtKB-KW"/>
</dbReference>
<keyword evidence="1" id="KW-0378">Hydrolase</keyword>
<dbReference type="InterPro" id="IPR018247">
    <property type="entry name" value="EF_Hand_1_Ca_BS"/>
</dbReference>
<dbReference type="PANTHER" id="PTHR10443">
    <property type="entry name" value="MICROSOMAL DIPEPTIDASE"/>
    <property type="match status" value="1"/>
</dbReference>
<keyword evidence="1" id="KW-0449">Lipoprotein</keyword>
<gene>
    <name evidence="3" type="ORF">Ocin01_15801</name>
</gene>
<dbReference type="PANTHER" id="PTHR10443:SF45">
    <property type="entry name" value="DIPEPTIDASE"/>
    <property type="match status" value="1"/>
</dbReference>
<comment type="catalytic activity">
    <reaction evidence="1">
        <text>an L-aminoacyl-L-amino acid + H2O = 2 an L-alpha-amino acid</text>
        <dbReference type="Rhea" id="RHEA:48940"/>
        <dbReference type="ChEBI" id="CHEBI:15377"/>
        <dbReference type="ChEBI" id="CHEBI:59869"/>
        <dbReference type="ChEBI" id="CHEBI:77460"/>
        <dbReference type="EC" id="3.4.13.19"/>
    </reaction>
</comment>
<dbReference type="InterPro" id="IPR008257">
    <property type="entry name" value="Pept_M19"/>
</dbReference>
<keyword evidence="1" id="KW-0224">Dipeptidase</keyword>
<comment type="cofactor">
    <cofactor evidence="1">
        <name>Zn(2+)</name>
        <dbReference type="ChEBI" id="CHEBI:29105"/>
    </cofactor>
</comment>
<keyword evidence="1" id="KW-1015">Disulfide bond</keyword>
<reference evidence="3 4" key="1">
    <citation type="journal article" date="2016" name="Genome Biol. Evol.">
        <title>Gene Family Evolution Reflects Adaptation to Soil Environmental Stressors in the Genome of the Collembolan Orchesella cincta.</title>
        <authorList>
            <person name="Faddeeva-Vakhrusheva A."/>
            <person name="Derks M.F."/>
            <person name="Anvar S.Y."/>
            <person name="Agamennone V."/>
            <person name="Suring W."/>
            <person name="Smit S."/>
            <person name="van Straalen N.M."/>
            <person name="Roelofs D."/>
        </authorList>
    </citation>
    <scope>NUCLEOTIDE SEQUENCE [LARGE SCALE GENOMIC DNA]</scope>
    <source>
        <tissue evidence="3">Mixed pool</tissue>
    </source>
</reference>
<keyword evidence="2" id="KW-0472">Membrane</keyword>
<keyword evidence="1" id="KW-0645">Protease</keyword>
<evidence type="ECO:0000256" key="1">
    <source>
        <dbReference type="RuleBase" id="RU341113"/>
    </source>
</evidence>
<name>A0A1D2MDB4_ORCCI</name>
<evidence type="ECO:0000313" key="4">
    <source>
        <dbReference type="Proteomes" id="UP000094527"/>
    </source>
</evidence>
<evidence type="ECO:0000313" key="3">
    <source>
        <dbReference type="EMBL" id="ODM90881.1"/>
    </source>
</evidence>
<feature type="non-terminal residue" evidence="3">
    <location>
        <position position="882"/>
    </location>
</feature>
<dbReference type="OrthoDB" id="445695at2759"/>
<dbReference type="Proteomes" id="UP000094527">
    <property type="component" value="Unassembled WGS sequence"/>
</dbReference>
<comment type="subcellular location">
    <subcellularLocation>
        <location evidence="1">Membrane</location>
        <topology evidence="1">Lipid-anchor</topology>
        <topology evidence="1">GPI-anchor</topology>
    </subcellularLocation>
</comment>
<dbReference type="EC" id="3.4.13.19" evidence="1"/>
<dbReference type="GO" id="GO:0006508">
    <property type="term" value="P:proteolysis"/>
    <property type="evidence" value="ECO:0007669"/>
    <property type="project" value="UniProtKB-KW"/>
</dbReference>
<dbReference type="GO" id="GO:0046872">
    <property type="term" value="F:metal ion binding"/>
    <property type="evidence" value="ECO:0007669"/>
    <property type="project" value="UniProtKB-UniRule"/>
</dbReference>
<dbReference type="PROSITE" id="PS00018">
    <property type="entry name" value="EF_HAND_1"/>
    <property type="match status" value="1"/>
</dbReference>
<dbReference type="Gene3D" id="3.20.20.140">
    <property type="entry name" value="Metal-dependent hydrolases"/>
    <property type="match status" value="2"/>
</dbReference>
<feature type="transmembrane region" description="Helical" evidence="2">
    <location>
        <begin position="462"/>
        <end position="483"/>
    </location>
</feature>
<dbReference type="AlphaFoldDB" id="A0A1D2MDB4"/>
<keyword evidence="2" id="KW-1133">Transmembrane helix</keyword>
<keyword evidence="1" id="KW-0482">Metalloprotease</keyword>
<organism evidence="3 4">
    <name type="scientific">Orchesella cincta</name>
    <name type="common">Springtail</name>
    <name type="synonym">Podura cincta</name>
    <dbReference type="NCBI Taxonomy" id="48709"/>
    <lineage>
        <taxon>Eukaryota</taxon>
        <taxon>Metazoa</taxon>
        <taxon>Ecdysozoa</taxon>
        <taxon>Arthropoda</taxon>
        <taxon>Hexapoda</taxon>
        <taxon>Collembola</taxon>
        <taxon>Entomobryomorpha</taxon>
        <taxon>Entomobryoidea</taxon>
        <taxon>Orchesellidae</taxon>
        <taxon>Orchesellinae</taxon>
        <taxon>Orchesella</taxon>
    </lineage>
</organism>
<dbReference type="PROSITE" id="PS51365">
    <property type="entry name" value="RENAL_DIPEPTIDASE_2"/>
    <property type="match status" value="2"/>
</dbReference>
<dbReference type="CDD" id="cd01301">
    <property type="entry name" value="rDP_like"/>
    <property type="match status" value="2"/>
</dbReference>
<dbReference type="InterPro" id="IPR032466">
    <property type="entry name" value="Metal_Hydrolase"/>
</dbReference>
<keyword evidence="2" id="KW-0812">Transmembrane</keyword>